<dbReference type="Gene3D" id="3.40.50.1110">
    <property type="entry name" value="SGNH hydrolase"/>
    <property type="match status" value="1"/>
</dbReference>
<keyword evidence="5" id="KW-1185">Reference proteome</keyword>
<evidence type="ECO:0000313" key="5">
    <source>
        <dbReference type="Proteomes" id="UP001596413"/>
    </source>
</evidence>
<dbReference type="EC" id="3.1.-.-" evidence="4"/>
<feature type="domain" description="SGNH hydrolase-type esterase" evidence="3">
    <location>
        <begin position="72"/>
        <end position="291"/>
    </location>
</feature>
<keyword evidence="2" id="KW-0732">Signal</keyword>
<dbReference type="InterPro" id="IPR013830">
    <property type="entry name" value="SGNH_hydro"/>
</dbReference>
<comment type="caution">
    <text evidence="4">The sequence shown here is derived from an EMBL/GenBank/DDBJ whole genome shotgun (WGS) entry which is preliminary data.</text>
</comment>
<protein>
    <submittedName>
        <fullName evidence="4">SGNH/GDSL hydrolase family protein</fullName>
        <ecNumber evidence="4">3.1.-.-</ecNumber>
    </submittedName>
</protein>
<evidence type="ECO:0000259" key="3">
    <source>
        <dbReference type="Pfam" id="PF13472"/>
    </source>
</evidence>
<evidence type="ECO:0000313" key="4">
    <source>
        <dbReference type="EMBL" id="MFC7220602.1"/>
    </source>
</evidence>
<reference evidence="5" key="1">
    <citation type="journal article" date="2019" name="Int. J. Syst. Evol. Microbiol.">
        <title>The Global Catalogue of Microorganisms (GCM) 10K type strain sequencing project: providing services to taxonomists for standard genome sequencing and annotation.</title>
        <authorList>
            <consortium name="The Broad Institute Genomics Platform"/>
            <consortium name="The Broad Institute Genome Sequencing Center for Infectious Disease"/>
            <person name="Wu L."/>
            <person name="Ma J."/>
        </authorList>
    </citation>
    <scope>NUCLEOTIDE SEQUENCE [LARGE SCALE GENOMIC DNA]</scope>
    <source>
        <strain evidence="5">CGMCC 1.13681</strain>
    </source>
</reference>
<feature type="region of interest" description="Disordered" evidence="1">
    <location>
        <begin position="30"/>
        <end position="71"/>
    </location>
</feature>
<evidence type="ECO:0000256" key="2">
    <source>
        <dbReference type="SAM" id="SignalP"/>
    </source>
</evidence>
<accession>A0ABW2GNV7</accession>
<dbReference type="InterPro" id="IPR051532">
    <property type="entry name" value="Ester_Hydrolysis_Enzymes"/>
</dbReference>
<proteinExistence type="predicted"/>
<dbReference type="SUPFAM" id="SSF52266">
    <property type="entry name" value="SGNH hydrolase"/>
    <property type="match status" value="1"/>
</dbReference>
<dbReference type="PANTHER" id="PTHR30383">
    <property type="entry name" value="THIOESTERASE 1/PROTEASE 1/LYSOPHOSPHOLIPASE L1"/>
    <property type="match status" value="1"/>
</dbReference>
<dbReference type="GO" id="GO:0016787">
    <property type="term" value="F:hydrolase activity"/>
    <property type="evidence" value="ECO:0007669"/>
    <property type="project" value="UniProtKB-KW"/>
</dbReference>
<keyword evidence="4" id="KW-0378">Hydrolase</keyword>
<dbReference type="CDD" id="cd01832">
    <property type="entry name" value="SGNH_hydrolase_like_1"/>
    <property type="match status" value="1"/>
</dbReference>
<dbReference type="Pfam" id="PF13472">
    <property type="entry name" value="Lipase_GDSL_2"/>
    <property type="match status" value="1"/>
</dbReference>
<dbReference type="PANTHER" id="PTHR30383:SF5">
    <property type="entry name" value="SGNH HYDROLASE-TYPE ESTERASE DOMAIN-CONTAINING PROTEIN"/>
    <property type="match status" value="1"/>
</dbReference>
<gene>
    <name evidence="4" type="ORF">ACFQLX_20925</name>
</gene>
<feature type="compositionally biased region" description="Pro residues" evidence="1">
    <location>
        <begin position="42"/>
        <end position="66"/>
    </location>
</feature>
<dbReference type="InterPro" id="IPR036514">
    <property type="entry name" value="SGNH_hydro_sf"/>
</dbReference>
<sequence length="305" mass="31938">MRLRSRTGRGAGAALGAVLALTLAGCSTGGGNSGSAAGTSPSSPPRSAAPPPRTPDSAAPAPPPGAPRSIAALGDSITRAFDACGALADCPAASWATGTDQGVRSLAARLRTPADRTWNFARTGARMADLDAQTEQALARRPELVTIMMGANDACRATPEAMTPVDAYRRDFAAALAKLERGAPAARVYVSSVPNLERLWEVGRGSENARQIWGLGICPSMLRAPDSQAAEAVDRRARVTERVRAYNEVLRTQCAKHPRCRYDDGAAFAFDFTSAHLSSWDYFHPSEKGQASLAALAYERLGGGG</sequence>
<feature type="chain" id="PRO_5046400229" evidence="2">
    <location>
        <begin position="30"/>
        <end position="305"/>
    </location>
</feature>
<dbReference type="PROSITE" id="PS51257">
    <property type="entry name" value="PROKAR_LIPOPROTEIN"/>
    <property type="match status" value="1"/>
</dbReference>
<organism evidence="4 5">
    <name type="scientific">Streptomyces polyrhachis</name>
    <dbReference type="NCBI Taxonomy" id="1282885"/>
    <lineage>
        <taxon>Bacteria</taxon>
        <taxon>Bacillati</taxon>
        <taxon>Actinomycetota</taxon>
        <taxon>Actinomycetes</taxon>
        <taxon>Kitasatosporales</taxon>
        <taxon>Streptomycetaceae</taxon>
        <taxon>Streptomyces</taxon>
    </lineage>
</organism>
<evidence type="ECO:0000256" key="1">
    <source>
        <dbReference type="SAM" id="MobiDB-lite"/>
    </source>
</evidence>
<feature type="signal peptide" evidence="2">
    <location>
        <begin position="1"/>
        <end position="29"/>
    </location>
</feature>
<name>A0ABW2GNV7_9ACTN</name>
<dbReference type="Proteomes" id="UP001596413">
    <property type="component" value="Unassembled WGS sequence"/>
</dbReference>
<dbReference type="EMBL" id="JBHSZO010000037">
    <property type="protein sequence ID" value="MFC7220602.1"/>
    <property type="molecule type" value="Genomic_DNA"/>
</dbReference>